<dbReference type="PROSITE" id="PS50003">
    <property type="entry name" value="PH_DOMAIN"/>
    <property type="match status" value="1"/>
</dbReference>
<dbReference type="RefSeq" id="XP_013396401.1">
    <property type="nucleotide sequence ID" value="XM_013540947.2"/>
</dbReference>
<sequence length="999" mass="112260">MDGGGGDILNCSEDQFDLLVRQLDMQDRMSCITTLSLLQKEMAREQEHFNQLTAQLAQAPDNSAEQDKISEQLVQSQNRLQMLMGRNMKCFSQQSFHPSVQIQDVPNTETDTKKKPPKPARATNGSVHVDQGVRKDHSTVVTSAPKLTVKPLEIETENSIPVEIRNFHSADVVIIDQNDSSNGKKNDEKRESDFEESDEDEEEQKFFITVPDDIKTDIKLSVKPEPYSQTKEDDLVEKTVAPTVQAVPDGKDFKRESSVDRKAKADTIAQAAFSNLKAQKRKSQSEDESLPDAEVSKNIPVKNVIIIEKTDKVGDMKPPSEPSKPSHSSENTQNKGSDERHKVAAEITLGEEKSKVNDQSEALVNGSAEPLPEVEEMSVNHLKEETIEAVSQPPPKKSGGVKVISGKKAEEERATKKTAVKQEESKNSVFEKEIVEKKESPVSASKSASTWFNSGGEVDGEVDQEEEIVQPRVTLKNWDPVKLMKEIYRIKLEPQEDEDLATKFITMEGYMEKLPMGKKKATLLKTWKKRYFRAKEGNLFYYDDTESQRQDRPSGFVQLMGGTVDEIGGKVLGIDDGRGHYLMVRCPTDREYNDWKVALESQTVDHSEATYVRPVLKPTPHKTRKVIVLDLGSCSVRAGLLGKEPSLPQVFFPCVVAVNKTTGQKFYGFDAYKPDVRDRSTLVHPIKPSIKVDKFTLDLELLPGVLEKVFQELQINPAEHWVMMSIPQNSNKLKEDLMTLLIDQYSVIGVSMVAQPILALYSYSNSSGVIVDIGERMDIVPIIDGYIVDAGLTRQAYGGQRVADDLNHKLTENRYHFSTEVEKWIVRYVLEQICYVATDYNQELVECSKNPAEFRKALNLTNFDVPQGTCEKVDLEAGRFISPEGLMNTELWGMDNPTVPKLVHKAVQACPMDHRREMYRHIYLSGGVTMLPGFAERLQIELSKLVPSSIVVQVHASPQRYHAAYIGASTLGNLGVFEQTCITRQEWKSQGTQAFKKWT</sequence>
<feature type="compositionally biased region" description="Polar residues" evidence="3">
    <location>
        <begin position="97"/>
        <end position="109"/>
    </location>
</feature>
<dbReference type="AlphaFoldDB" id="A0A1S3IDU0"/>
<evidence type="ECO:0000313" key="5">
    <source>
        <dbReference type="Proteomes" id="UP000085678"/>
    </source>
</evidence>
<dbReference type="InterPro" id="IPR011993">
    <property type="entry name" value="PH-like_dom_sf"/>
</dbReference>
<dbReference type="Gene3D" id="3.90.640.10">
    <property type="entry name" value="Actin, Chain A, domain 4"/>
    <property type="match status" value="1"/>
</dbReference>
<dbReference type="Pfam" id="PF00022">
    <property type="entry name" value="Actin"/>
    <property type="match status" value="1"/>
</dbReference>
<evidence type="ECO:0000313" key="8">
    <source>
        <dbReference type="RefSeq" id="XP_013396403.1"/>
    </source>
</evidence>
<evidence type="ECO:0000256" key="1">
    <source>
        <dbReference type="ARBA" id="ARBA00003520"/>
    </source>
</evidence>
<feature type="compositionally biased region" description="Basic and acidic residues" evidence="3">
    <location>
        <begin position="407"/>
        <end position="420"/>
    </location>
</feature>
<accession>A0A1S3IDU0</accession>
<dbReference type="SUPFAM" id="SSF53067">
    <property type="entry name" value="Actin-like ATPase domain"/>
    <property type="match status" value="2"/>
</dbReference>
<feature type="compositionally biased region" description="Low complexity" evidence="3">
    <location>
        <begin position="397"/>
        <end position="406"/>
    </location>
</feature>
<dbReference type="GeneID" id="106163389"/>
<dbReference type="SMART" id="SM00268">
    <property type="entry name" value="ACTIN"/>
    <property type="match status" value="1"/>
</dbReference>
<feature type="domain" description="PH" evidence="4">
    <location>
        <begin position="504"/>
        <end position="604"/>
    </location>
</feature>
<dbReference type="RefSeq" id="XP_013396404.1">
    <property type="nucleotide sequence ID" value="XM_013540950.2"/>
</dbReference>
<evidence type="ECO:0000256" key="2">
    <source>
        <dbReference type="RuleBase" id="RU000487"/>
    </source>
</evidence>
<dbReference type="SMART" id="SM00233">
    <property type="entry name" value="PH"/>
    <property type="match status" value="1"/>
</dbReference>
<evidence type="ECO:0000259" key="4">
    <source>
        <dbReference type="PROSITE" id="PS50003"/>
    </source>
</evidence>
<comment type="function">
    <text evidence="1">Actins are highly conserved proteins that are involved in various types of cell motility and are ubiquitously expressed in all eukaryotic cells.</text>
</comment>
<dbReference type="STRING" id="7574.A0A1S3IDU0"/>
<evidence type="ECO:0000313" key="9">
    <source>
        <dbReference type="RefSeq" id="XP_013396404.1"/>
    </source>
</evidence>
<feature type="region of interest" description="Disordered" evidence="3">
    <location>
        <begin position="97"/>
        <end position="137"/>
    </location>
</feature>
<dbReference type="OrthoDB" id="337660at2759"/>
<organism evidence="7">
    <name type="scientific">Lingula anatina</name>
    <name type="common">Brachiopod</name>
    <name type="synonym">Lingula unguis</name>
    <dbReference type="NCBI Taxonomy" id="7574"/>
    <lineage>
        <taxon>Eukaryota</taxon>
        <taxon>Metazoa</taxon>
        <taxon>Spiralia</taxon>
        <taxon>Lophotrochozoa</taxon>
        <taxon>Brachiopoda</taxon>
        <taxon>Linguliformea</taxon>
        <taxon>Lingulata</taxon>
        <taxon>Lingulida</taxon>
        <taxon>Linguloidea</taxon>
        <taxon>Lingulidae</taxon>
        <taxon>Lingula</taxon>
    </lineage>
</organism>
<feature type="compositionally biased region" description="Basic and acidic residues" evidence="3">
    <location>
        <begin position="336"/>
        <end position="358"/>
    </location>
</feature>
<feature type="region of interest" description="Disordered" evidence="3">
    <location>
        <begin position="175"/>
        <end position="204"/>
    </location>
</feature>
<dbReference type="CDD" id="cd10169">
    <property type="entry name" value="ASKHA_NBD_actin-like"/>
    <property type="match status" value="1"/>
</dbReference>
<protein>
    <submittedName>
        <fullName evidence="6 7">Uncharacterized protein LOC106163389 isoform X1</fullName>
    </submittedName>
</protein>
<comment type="similarity">
    <text evidence="2">Belongs to the actin family.</text>
</comment>
<feature type="compositionally biased region" description="Basic and acidic residues" evidence="3">
    <location>
        <begin position="182"/>
        <end position="192"/>
    </location>
</feature>
<dbReference type="PANTHER" id="PTHR11937">
    <property type="entry name" value="ACTIN"/>
    <property type="match status" value="1"/>
</dbReference>
<dbReference type="Proteomes" id="UP000085678">
    <property type="component" value="Unplaced"/>
</dbReference>
<evidence type="ECO:0000256" key="3">
    <source>
        <dbReference type="SAM" id="MobiDB-lite"/>
    </source>
</evidence>
<dbReference type="InterPro" id="IPR043129">
    <property type="entry name" value="ATPase_NBD"/>
</dbReference>
<reference evidence="6 7" key="1">
    <citation type="submission" date="2023-09" db="UniProtKB">
        <authorList>
            <consortium name="RefSeq"/>
        </authorList>
    </citation>
    <scope>IDENTIFICATION</scope>
    <source>
        <tissue evidence="6 7">Gonads</tissue>
    </source>
</reference>
<proteinExistence type="inferred from homology"/>
<dbReference type="InterPro" id="IPR004000">
    <property type="entry name" value="Actin"/>
</dbReference>
<name>A0A1S3IDU0_LINAN</name>
<dbReference type="InterPro" id="IPR001849">
    <property type="entry name" value="PH_domain"/>
</dbReference>
<keyword evidence="5" id="KW-1185">Reference proteome</keyword>
<evidence type="ECO:0000313" key="7">
    <source>
        <dbReference type="RefSeq" id="XP_013396402.1"/>
    </source>
</evidence>
<dbReference type="RefSeq" id="XP_013396402.1">
    <property type="nucleotide sequence ID" value="XM_013540948.2"/>
</dbReference>
<dbReference type="KEGG" id="lak:106163389"/>
<evidence type="ECO:0000313" key="6">
    <source>
        <dbReference type="RefSeq" id="XP_013396401.1"/>
    </source>
</evidence>
<dbReference type="RefSeq" id="XP_013396403.1">
    <property type="nucleotide sequence ID" value="XM_013540949.2"/>
</dbReference>
<dbReference type="Pfam" id="PF00169">
    <property type="entry name" value="PH"/>
    <property type="match status" value="1"/>
</dbReference>
<gene>
    <name evidence="6 7 8 9" type="primary">LOC106163389</name>
</gene>
<dbReference type="Gene3D" id="2.30.29.30">
    <property type="entry name" value="Pleckstrin-homology domain (PH domain)/Phosphotyrosine-binding domain (PTB)"/>
    <property type="match status" value="1"/>
</dbReference>
<feature type="region of interest" description="Disordered" evidence="3">
    <location>
        <begin position="274"/>
        <end position="420"/>
    </location>
</feature>
<feature type="compositionally biased region" description="Acidic residues" evidence="3">
    <location>
        <begin position="193"/>
        <end position="203"/>
    </location>
</feature>
<dbReference type="Gene3D" id="3.30.420.40">
    <property type="match status" value="2"/>
</dbReference>
<dbReference type="SUPFAM" id="SSF50729">
    <property type="entry name" value="PH domain-like"/>
    <property type="match status" value="1"/>
</dbReference>